<dbReference type="EMBL" id="ML145167">
    <property type="protein sequence ID" value="TBU55526.1"/>
    <property type="molecule type" value="Genomic_DNA"/>
</dbReference>
<name>A0A4Q9PMZ5_9APHY</name>
<proteinExistence type="predicted"/>
<protein>
    <submittedName>
        <fullName evidence="1">Uncharacterized protein</fullName>
    </submittedName>
</protein>
<organism evidence="1 2">
    <name type="scientific">Dichomitus squalens</name>
    <dbReference type="NCBI Taxonomy" id="114155"/>
    <lineage>
        <taxon>Eukaryota</taxon>
        <taxon>Fungi</taxon>
        <taxon>Dikarya</taxon>
        <taxon>Basidiomycota</taxon>
        <taxon>Agaricomycotina</taxon>
        <taxon>Agaricomycetes</taxon>
        <taxon>Polyporales</taxon>
        <taxon>Polyporaceae</taxon>
        <taxon>Dichomitus</taxon>
    </lineage>
</organism>
<evidence type="ECO:0000313" key="2">
    <source>
        <dbReference type="Proteomes" id="UP000292082"/>
    </source>
</evidence>
<reference evidence="1 2" key="1">
    <citation type="submission" date="2019-01" db="EMBL/GenBank/DDBJ databases">
        <title>Draft genome sequences of three monokaryotic isolates of the white-rot basidiomycete fungus Dichomitus squalens.</title>
        <authorList>
            <consortium name="DOE Joint Genome Institute"/>
            <person name="Lopez S.C."/>
            <person name="Andreopoulos B."/>
            <person name="Pangilinan J."/>
            <person name="Lipzen A."/>
            <person name="Riley R."/>
            <person name="Ahrendt S."/>
            <person name="Ng V."/>
            <person name="Barry K."/>
            <person name="Daum C."/>
            <person name="Grigoriev I.V."/>
            <person name="Hilden K.S."/>
            <person name="Makela M.R."/>
            <person name="de Vries R.P."/>
        </authorList>
    </citation>
    <scope>NUCLEOTIDE SEQUENCE [LARGE SCALE GENOMIC DNA]</scope>
    <source>
        <strain evidence="1 2">CBS 464.89</strain>
    </source>
</reference>
<accession>A0A4Q9PMZ5</accession>
<dbReference type="Proteomes" id="UP000292082">
    <property type="component" value="Unassembled WGS sequence"/>
</dbReference>
<dbReference type="AlphaFoldDB" id="A0A4Q9PMZ5"/>
<gene>
    <name evidence="1" type="ORF">BD310DRAFT_933566</name>
</gene>
<sequence length="104" mass="11611">MCSYFYAGPLYSHFWSIAPRMTALCVHGNHAGAHSVLAGLNLDGLWWPALYMSTGQRRRCGIVLPLLQIPCSRNAAYKTVGVDCALWPAFRNNIDEPFDFDCSD</sequence>
<evidence type="ECO:0000313" key="1">
    <source>
        <dbReference type="EMBL" id="TBU55526.1"/>
    </source>
</evidence>
<keyword evidence="2" id="KW-1185">Reference proteome</keyword>